<sequence length="63" mass="6787">MRAFGVSLVATALACSGTYALAISPTSVFKRGDYEPVPQAMVDQWIEKNLCNCCRTNSRSGEA</sequence>
<keyword evidence="3" id="KW-1185">Reference proteome</keyword>
<accession>A0A2V1DUA2</accession>
<dbReference type="AlphaFoldDB" id="A0A2V1DUA2"/>
<gene>
    <name evidence="2" type="ORF">DM02DRAFT_654370</name>
</gene>
<dbReference type="Proteomes" id="UP000244855">
    <property type="component" value="Unassembled WGS sequence"/>
</dbReference>
<name>A0A2V1DUA2_9PLEO</name>
<proteinExistence type="predicted"/>
<evidence type="ECO:0000256" key="1">
    <source>
        <dbReference type="SAM" id="SignalP"/>
    </source>
</evidence>
<protein>
    <submittedName>
        <fullName evidence="2">Uncharacterized protein</fullName>
    </submittedName>
</protein>
<organism evidence="2 3">
    <name type="scientific">Periconia macrospinosa</name>
    <dbReference type="NCBI Taxonomy" id="97972"/>
    <lineage>
        <taxon>Eukaryota</taxon>
        <taxon>Fungi</taxon>
        <taxon>Dikarya</taxon>
        <taxon>Ascomycota</taxon>
        <taxon>Pezizomycotina</taxon>
        <taxon>Dothideomycetes</taxon>
        <taxon>Pleosporomycetidae</taxon>
        <taxon>Pleosporales</taxon>
        <taxon>Massarineae</taxon>
        <taxon>Periconiaceae</taxon>
        <taxon>Periconia</taxon>
    </lineage>
</organism>
<feature type="chain" id="PRO_5016128444" evidence="1">
    <location>
        <begin position="23"/>
        <end position="63"/>
    </location>
</feature>
<reference evidence="2 3" key="1">
    <citation type="journal article" date="2018" name="Sci. Rep.">
        <title>Comparative genomics provides insights into the lifestyle and reveals functional heterogeneity of dark septate endophytic fungi.</title>
        <authorList>
            <person name="Knapp D.G."/>
            <person name="Nemeth J.B."/>
            <person name="Barry K."/>
            <person name="Hainaut M."/>
            <person name="Henrissat B."/>
            <person name="Johnson J."/>
            <person name="Kuo A."/>
            <person name="Lim J.H.P."/>
            <person name="Lipzen A."/>
            <person name="Nolan M."/>
            <person name="Ohm R.A."/>
            <person name="Tamas L."/>
            <person name="Grigoriev I.V."/>
            <person name="Spatafora J.W."/>
            <person name="Nagy L.G."/>
            <person name="Kovacs G.M."/>
        </authorList>
    </citation>
    <scope>NUCLEOTIDE SEQUENCE [LARGE SCALE GENOMIC DNA]</scope>
    <source>
        <strain evidence="2 3">DSE2036</strain>
    </source>
</reference>
<feature type="signal peptide" evidence="1">
    <location>
        <begin position="1"/>
        <end position="22"/>
    </location>
</feature>
<evidence type="ECO:0000313" key="2">
    <source>
        <dbReference type="EMBL" id="PVI01636.1"/>
    </source>
</evidence>
<keyword evidence="1" id="KW-0732">Signal</keyword>
<evidence type="ECO:0000313" key="3">
    <source>
        <dbReference type="Proteomes" id="UP000244855"/>
    </source>
</evidence>
<dbReference type="PROSITE" id="PS51257">
    <property type="entry name" value="PROKAR_LIPOPROTEIN"/>
    <property type="match status" value="1"/>
</dbReference>
<dbReference type="EMBL" id="KZ805355">
    <property type="protein sequence ID" value="PVI01636.1"/>
    <property type="molecule type" value="Genomic_DNA"/>
</dbReference>